<dbReference type="AlphaFoldDB" id="A0A2P1QT10"/>
<evidence type="ECO:0000313" key="4">
    <source>
        <dbReference type="Proteomes" id="UP000033961"/>
    </source>
</evidence>
<gene>
    <name evidence="3" type="ORF">XB16_1718</name>
</gene>
<comment type="similarity">
    <text evidence="1">Belongs to the short-chain fatty acyl-CoA assimilation regulator (ScfR) family.</text>
</comment>
<evidence type="ECO:0000259" key="2">
    <source>
        <dbReference type="PROSITE" id="PS50943"/>
    </source>
</evidence>
<dbReference type="SMART" id="SM00530">
    <property type="entry name" value="HTH_XRE"/>
    <property type="match status" value="1"/>
</dbReference>
<evidence type="ECO:0000313" key="3">
    <source>
        <dbReference type="EMBL" id="AVQ12048.1"/>
    </source>
</evidence>
<dbReference type="Proteomes" id="UP000033961">
    <property type="component" value="Chromosome I"/>
</dbReference>
<dbReference type="Gene3D" id="1.10.260.40">
    <property type="entry name" value="lambda repressor-like DNA-binding domains"/>
    <property type="match status" value="1"/>
</dbReference>
<sequence length="409" mass="47119">MLGLLVLVILRLRLPNKEFVLKMINNNYTVNELIQIFRKRAGMTQEDLANRLGIARTTITAIEKGERSVKAEELLKLSEALGVKISDLQPNRRVLTSNTLQFRSINKFDANDDFFQEGLLYFQKLCENYCRLLNQYNKVLNYNIEYNRIGLSTLDAAKVISVKERMRLGIGYSPLPLLRDYLERETDLVVFFLELPSAASGAYFFEENFGGFILINKNHPEERRRMTLCHEYGHYLADRTWTSLDIDEMSKKSDAESFASLFAIEFLLPADGVTEFFQRIRQSNGKFTSLNIMELAQYYGASFQATTERLESLGLLPAGTYDRIKIGKISPQKMKEELGLPELPSHDAVFSKKYISLVIRAYREGNLSEGQIANYLNMDRLEIRDFLTQQENDVKKGEIEFLEKDLLIS</sequence>
<dbReference type="PANTHER" id="PTHR43236">
    <property type="entry name" value="ANTITOXIN HIGA1"/>
    <property type="match status" value="1"/>
</dbReference>
<dbReference type="PANTHER" id="PTHR43236:SF1">
    <property type="entry name" value="BLL7220 PROTEIN"/>
    <property type="match status" value="1"/>
</dbReference>
<dbReference type="SUPFAM" id="SSF47413">
    <property type="entry name" value="lambda repressor-like DNA-binding domains"/>
    <property type="match status" value="1"/>
</dbReference>
<dbReference type="GO" id="GO:0003677">
    <property type="term" value="F:DNA binding"/>
    <property type="evidence" value="ECO:0007669"/>
    <property type="project" value="InterPro"/>
</dbReference>
<accession>A0A2P1QT10</accession>
<dbReference type="CDD" id="cd00093">
    <property type="entry name" value="HTH_XRE"/>
    <property type="match status" value="1"/>
</dbReference>
<protein>
    <recommendedName>
        <fullName evidence="2">HTH cro/C1-type domain-containing protein</fullName>
    </recommendedName>
</protein>
<reference evidence="3 4" key="1">
    <citation type="journal article" date="2015" name="Genome Announc.">
        <title>Draft Genome Sequences of Leptospira santarosai Strains U160, U164, and U233, Isolated from Asymptomatic Cattle.</title>
        <authorList>
            <person name="Kremer F.S."/>
            <person name="Eslabao M.R."/>
            <person name="Provisor M."/>
            <person name="Woloski R.D."/>
            <person name="Ramires O.V."/>
            <person name="Moreno L.Z."/>
            <person name="Moreno A.M."/>
            <person name="Hamond C."/>
            <person name="Lilenbaum W."/>
            <person name="Dellagostin O.A."/>
        </authorList>
    </citation>
    <scope>NUCLEOTIDE SEQUENCE [LARGE SCALE GENOMIC DNA]</scope>
    <source>
        <strain evidence="3 4">U160</strain>
    </source>
</reference>
<dbReference type="Pfam" id="PF06114">
    <property type="entry name" value="Peptidase_M78"/>
    <property type="match status" value="1"/>
</dbReference>
<dbReference type="Pfam" id="PF01381">
    <property type="entry name" value="HTH_3"/>
    <property type="match status" value="1"/>
</dbReference>
<dbReference type="PROSITE" id="PS50943">
    <property type="entry name" value="HTH_CROC1"/>
    <property type="match status" value="1"/>
</dbReference>
<dbReference type="InterPro" id="IPR052345">
    <property type="entry name" value="Rad_response_metalloprotease"/>
</dbReference>
<dbReference type="InterPro" id="IPR010359">
    <property type="entry name" value="IrrE_HExxH"/>
</dbReference>
<feature type="domain" description="HTH cro/C1-type" evidence="2">
    <location>
        <begin position="34"/>
        <end position="88"/>
    </location>
</feature>
<organism evidence="3 4">
    <name type="scientific">Leptospira santarosai</name>
    <dbReference type="NCBI Taxonomy" id="28183"/>
    <lineage>
        <taxon>Bacteria</taxon>
        <taxon>Pseudomonadati</taxon>
        <taxon>Spirochaetota</taxon>
        <taxon>Spirochaetia</taxon>
        <taxon>Leptospirales</taxon>
        <taxon>Leptospiraceae</taxon>
        <taxon>Leptospira</taxon>
    </lineage>
</organism>
<proteinExistence type="inferred from homology"/>
<dbReference type="InterPro" id="IPR010982">
    <property type="entry name" value="Lambda_DNA-bd_dom_sf"/>
</dbReference>
<evidence type="ECO:0000256" key="1">
    <source>
        <dbReference type="ARBA" id="ARBA00007227"/>
    </source>
</evidence>
<dbReference type="Gene3D" id="1.10.10.2910">
    <property type="match status" value="1"/>
</dbReference>
<name>A0A2P1QT10_9LEPT</name>
<dbReference type="InterPro" id="IPR001387">
    <property type="entry name" value="Cro/C1-type_HTH"/>
</dbReference>
<dbReference type="EMBL" id="CP027843">
    <property type="protein sequence ID" value="AVQ12048.1"/>
    <property type="molecule type" value="Genomic_DNA"/>
</dbReference>